<evidence type="ECO:0000313" key="1">
    <source>
        <dbReference type="EMBL" id="CAD8212352.1"/>
    </source>
</evidence>
<dbReference type="EMBL" id="CAJJDO010000167">
    <property type="protein sequence ID" value="CAD8212352.1"/>
    <property type="molecule type" value="Genomic_DNA"/>
</dbReference>
<keyword evidence="2" id="KW-1185">Reference proteome</keyword>
<sequence>MNCYGFCIFQKLYYGNMINLRNIIQVLLVSIIYCSKVIQLYQQNNHQQQNFQNQTNNSGWTFLYKKFFQKLYRIEKQISYSQRIFSAFVSVQSSGKREVIQRISRNPIKYFPKFPDYKECSVIFELEGKHKVIKNYFQDQYKEQFLYSTITYQTTYIQNYCNTYEIKNKFSKYQDQSEIVQLISFFVNNVIYSLPLWNLYSKLPFRIIQCFQLEY</sequence>
<accession>A0A8S1YLM6</accession>
<protein>
    <submittedName>
        <fullName evidence="1">Uncharacterized protein</fullName>
    </submittedName>
</protein>
<proteinExistence type="predicted"/>
<name>A0A8S1YLM6_9CILI</name>
<gene>
    <name evidence="1" type="ORF">PPENT_87.1.T1670100</name>
</gene>
<dbReference type="Proteomes" id="UP000689195">
    <property type="component" value="Unassembled WGS sequence"/>
</dbReference>
<comment type="caution">
    <text evidence="1">The sequence shown here is derived from an EMBL/GenBank/DDBJ whole genome shotgun (WGS) entry which is preliminary data.</text>
</comment>
<reference evidence="1" key="1">
    <citation type="submission" date="2021-01" db="EMBL/GenBank/DDBJ databases">
        <authorList>
            <consortium name="Genoscope - CEA"/>
            <person name="William W."/>
        </authorList>
    </citation>
    <scope>NUCLEOTIDE SEQUENCE</scope>
</reference>
<dbReference type="AlphaFoldDB" id="A0A8S1YLM6"/>
<organism evidence="1 2">
    <name type="scientific">Paramecium pentaurelia</name>
    <dbReference type="NCBI Taxonomy" id="43138"/>
    <lineage>
        <taxon>Eukaryota</taxon>
        <taxon>Sar</taxon>
        <taxon>Alveolata</taxon>
        <taxon>Ciliophora</taxon>
        <taxon>Intramacronucleata</taxon>
        <taxon>Oligohymenophorea</taxon>
        <taxon>Peniculida</taxon>
        <taxon>Parameciidae</taxon>
        <taxon>Paramecium</taxon>
    </lineage>
</organism>
<evidence type="ECO:0000313" key="2">
    <source>
        <dbReference type="Proteomes" id="UP000689195"/>
    </source>
</evidence>